<evidence type="ECO:0000259" key="10">
    <source>
        <dbReference type="SMART" id="SM00322"/>
    </source>
</evidence>
<dbReference type="InterPro" id="IPR055212">
    <property type="entry name" value="KH-I_PNO1_first"/>
</dbReference>
<reference evidence="11" key="1">
    <citation type="submission" date="2020-05" db="EMBL/GenBank/DDBJ databases">
        <title>Phylogenomic resolution of chytrid fungi.</title>
        <authorList>
            <person name="Stajich J.E."/>
            <person name="Amses K."/>
            <person name="Simmons R."/>
            <person name="Seto K."/>
            <person name="Myers J."/>
            <person name="Bonds A."/>
            <person name="Quandt C.A."/>
            <person name="Barry K."/>
            <person name="Liu P."/>
            <person name="Grigoriev I."/>
            <person name="Longcore J.E."/>
            <person name="James T.Y."/>
        </authorList>
    </citation>
    <scope>NUCLEOTIDE SEQUENCE</scope>
    <source>
        <strain evidence="11">JEL0379</strain>
    </source>
</reference>
<feature type="compositionally biased region" description="Basic and acidic residues" evidence="9">
    <location>
        <begin position="111"/>
        <end position="124"/>
    </location>
</feature>
<name>A0AAD5TMJ8_9FUNG</name>
<evidence type="ECO:0000313" key="12">
    <source>
        <dbReference type="Proteomes" id="UP001212152"/>
    </source>
</evidence>
<evidence type="ECO:0000256" key="1">
    <source>
        <dbReference type="ARBA" id="ARBA00004604"/>
    </source>
</evidence>
<evidence type="ECO:0000256" key="7">
    <source>
        <dbReference type="ARBA" id="ARBA00025554"/>
    </source>
</evidence>
<proteinExistence type="inferred from homology"/>
<dbReference type="SMART" id="SM00322">
    <property type="entry name" value="KH"/>
    <property type="match status" value="1"/>
</dbReference>
<dbReference type="CDD" id="cd22392">
    <property type="entry name" value="KH-I_PNO1_rpt2"/>
    <property type="match status" value="1"/>
</dbReference>
<feature type="region of interest" description="Disordered" evidence="9">
    <location>
        <begin position="85"/>
        <end position="129"/>
    </location>
</feature>
<comment type="subcellular location">
    <subcellularLocation>
        <location evidence="1">Nucleus</location>
        <location evidence="1">Nucleolus</location>
    </subcellularLocation>
</comment>
<dbReference type="AlphaFoldDB" id="A0AAD5TMJ8"/>
<evidence type="ECO:0000256" key="4">
    <source>
        <dbReference type="ARBA" id="ARBA00016042"/>
    </source>
</evidence>
<keyword evidence="6" id="KW-0539">Nucleus</keyword>
<organism evidence="11 12">
    <name type="scientific">Geranomyces variabilis</name>
    <dbReference type="NCBI Taxonomy" id="109894"/>
    <lineage>
        <taxon>Eukaryota</taxon>
        <taxon>Fungi</taxon>
        <taxon>Fungi incertae sedis</taxon>
        <taxon>Chytridiomycota</taxon>
        <taxon>Chytridiomycota incertae sedis</taxon>
        <taxon>Chytridiomycetes</taxon>
        <taxon>Spizellomycetales</taxon>
        <taxon>Powellomycetaceae</taxon>
        <taxon>Geranomyces</taxon>
    </lineage>
</organism>
<feature type="domain" description="K Homology" evidence="10">
    <location>
        <begin position="204"/>
        <end position="277"/>
    </location>
</feature>
<accession>A0AAD5TMJ8</accession>
<comment type="subunit">
    <text evidence="3">Component of the small ribosomal subunit, ribosomal RNA processing complex (SSU RRP complex).</text>
</comment>
<sequence>MARIPIDPTAAAGTPAGAAAVKKAKAKKTKKPKPAAMAMEVDTGAEASTTTDSASVPMETDGNAAMAMEVDAPASGDITVEKAFKKPAASKKTKTQAGKQAAAKPTFKKLKPSELKESSKDMRRVPVPPHRLTPLQNDWLKLYSPLVEHMKLQVRVNLKAKAVEMRSCPQTEDAGALQKGADFVKAYCLGFEIDDAIALLRMDDLFIDTFEIKDVKTLAGDNLSRAIGRIVGKDGKTKFAIENTSRTRVVIADTKIHILGSFANIRVARDAVVSLILGSTPGKVYSQLRTISSRMKERF</sequence>
<evidence type="ECO:0000256" key="8">
    <source>
        <dbReference type="ARBA" id="ARBA00071744"/>
    </source>
</evidence>
<protein>
    <recommendedName>
        <fullName evidence="4">Pre-rRNA-processing protein PNO1</fullName>
    </recommendedName>
    <alternativeName>
        <fullName evidence="8">Pre-rRNA-processing protein pno1</fullName>
    </alternativeName>
</protein>
<evidence type="ECO:0000256" key="3">
    <source>
        <dbReference type="ARBA" id="ARBA00011420"/>
    </source>
</evidence>
<dbReference type="GO" id="GO:0005730">
    <property type="term" value="C:nucleolus"/>
    <property type="evidence" value="ECO:0007669"/>
    <property type="project" value="UniProtKB-SubCell"/>
</dbReference>
<evidence type="ECO:0000313" key="11">
    <source>
        <dbReference type="EMBL" id="KAJ3179649.1"/>
    </source>
</evidence>
<comment type="similarity">
    <text evidence="2">Belongs to the PNO1 family.</text>
</comment>
<dbReference type="InterPro" id="IPR055211">
    <property type="entry name" value="KH_PNO1_2nd"/>
</dbReference>
<dbReference type="Proteomes" id="UP001212152">
    <property type="component" value="Unassembled WGS sequence"/>
</dbReference>
<dbReference type="GO" id="GO:0003723">
    <property type="term" value="F:RNA binding"/>
    <property type="evidence" value="ECO:0007669"/>
    <property type="project" value="UniProtKB-KW"/>
</dbReference>
<dbReference type="InterPro" id="IPR036612">
    <property type="entry name" value="KH_dom_type_1_sf"/>
</dbReference>
<evidence type="ECO:0000256" key="5">
    <source>
        <dbReference type="ARBA" id="ARBA00022884"/>
    </source>
</evidence>
<dbReference type="Gene3D" id="3.30.1370.10">
    <property type="entry name" value="K Homology domain, type 1"/>
    <property type="match status" value="1"/>
</dbReference>
<dbReference type="SUPFAM" id="SSF54791">
    <property type="entry name" value="Eukaryotic type KH-domain (KH-domain type I)"/>
    <property type="match status" value="1"/>
</dbReference>
<feature type="compositionally biased region" description="Low complexity" evidence="9">
    <location>
        <begin position="95"/>
        <end position="104"/>
    </location>
</feature>
<evidence type="ECO:0000256" key="6">
    <source>
        <dbReference type="ARBA" id="ARBA00023242"/>
    </source>
</evidence>
<gene>
    <name evidence="11" type="primary">PNO1</name>
    <name evidence="11" type="ORF">HDU87_002855</name>
</gene>
<dbReference type="PANTHER" id="PTHR12826">
    <property type="entry name" value="RIBONUCLEASE Y"/>
    <property type="match status" value="1"/>
</dbReference>
<dbReference type="EMBL" id="JADGJQ010000020">
    <property type="protein sequence ID" value="KAJ3179649.1"/>
    <property type="molecule type" value="Genomic_DNA"/>
</dbReference>
<evidence type="ECO:0000256" key="2">
    <source>
        <dbReference type="ARBA" id="ARBA00007515"/>
    </source>
</evidence>
<keyword evidence="12" id="KW-1185">Reference proteome</keyword>
<dbReference type="CDD" id="cd22391">
    <property type="entry name" value="KH-I_PNO1_rpt1"/>
    <property type="match status" value="1"/>
</dbReference>
<feature type="compositionally biased region" description="Low complexity" evidence="9">
    <location>
        <begin position="8"/>
        <end position="21"/>
    </location>
</feature>
<feature type="compositionally biased region" description="Basic residues" evidence="9">
    <location>
        <begin position="22"/>
        <end position="33"/>
    </location>
</feature>
<dbReference type="InterPro" id="IPR004087">
    <property type="entry name" value="KH_dom"/>
</dbReference>
<comment type="caution">
    <text evidence="11">The sequence shown here is derived from an EMBL/GenBank/DDBJ whole genome shotgun (WGS) entry which is preliminary data.</text>
</comment>
<evidence type="ECO:0000256" key="9">
    <source>
        <dbReference type="SAM" id="MobiDB-lite"/>
    </source>
</evidence>
<dbReference type="FunFam" id="3.30.1370.10:FF:000009">
    <property type="entry name" value="RNA-binding protein PNO1"/>
    <property type="match status" value="1"/>
</dbReference>
<dbReference type="Pfam" id="PF22891">
    <property type="entry name" value="KH_PNO1_2nd"/>
    <property type="match status" value="1"/>
</dbReference>
<keyword evidence="5" id="KW-0694">RNA-binding</keyword>
<comment type="function">
    <text evidence="7">Required for small ribosomal subunit (SSU) synthesis. Has a role in the processing of early nucleolar and late cytoplasmic pre-RNA species.</text>
</comment>
<dbReference type="PANTHER" id="PTHR12826:SF13">
    <property type="entry name" value="RNA-BINDING PROTEIN PNO1"/>
    <property type="match status" value="1"/>
</dbReference>
<feature type="region of interest" description="Disordered" evidence="9">
    <location>
        <begin position="1"/>
        <end position="58"/>
    </location>
</feature>